<dbReference type="OMA" id="ATSAHGH"/>
<keyword evidence="3" id="KW-1185">Reference proteome</keyword>
<feature type="region of interest" description="Disordered" evidence="1">
    <location>
        <begin position="1"/>
        <end position="79"/>
    </location>
</feature>
<proteinExistence type="predicted"/>
<accession>A0A284QS47</accession>
<name>A0A284QS47_ARMOS</name>
<sequence length="79" mass="7798">MQFNIFQHLRAISPSVRGGSSSVSMSGQGYVPRGPQTNTSGASTTTGSGPIKQPDGTKPETGGQTNTSAGSGTSGGRAA</sequence>
<dbReference type="EMBL" id="FUEG01000002">
    <property type="protein sequence ID" value="SJK99302.1"/>
    <property type="molecule type" value="Genomic_DNA"/>
</dbReference>
<dbReference type="AlphaFoldDB" id="A0A284QS47"/>
<evidence type="ECO:0000313" key="2">
    <source>
        <dbReference type="EMBL" id="SJK99302.1"/>
    </source>
</evidence>
<gene>
    <name evidence="2" type="ORF">ARMOST_02595</name>
</gene>
<protein>
    <submittedName>
        <fullName evidence="2">Uncharacterized protein</fullName>
    </submittedName>
</protein>
<dbReference type="Proteomes" id="UP000219338">
    <property type="component" value="Unassembled WGS sequence"/>
</dbReference>
<feature type="compositionally biased region" description="Low complexity" evidence="1">
    <location>
        <begin position="61"/>
        <end position="71"/>
    </location>
</feature>
<evidence type="ECO:0000256" key="1">
    <source>
        <dbReference type="SAM" id="MobiDB-lite"/>
    </source>
</evidence>
<reference evidence="3" key="1">
    <citation type="journal article" date="2017" name="Nat. Ecol. Evol.">
        <title>Genome expansion and lineage-specific genetic innovations in the forest pathogenic fungi Armillaria.</title>
        <authorList>
            <person name="Sipos G."/>
            <person name="Prasanna A.N."/>
            <person name="Walter M.C."/>
            <person name="O'Connor E."/>
            <person name="Balint B."/>
            <person name="Krizsan K."/>
            <person name="Kiss B."/>
            <person name="Hess J."/>
            <person name="Varga T."/>
            <person name="Slot J."/>
            <person name="Riley R."/>
            <person name="Boka B."/>
            <person name="Rigling D."/>
            <person name="Barry K."/>
            <person name="Lee J."/>
            <person name="Mihaltcheva S."/>
            <person name="LaButti K."/>
            <person name="Lipzen A."/>
            <person name="Waldron R."/>
            <person name="Moloney N.M."/>
            <person name="Sperisen C."/>
            <person name="Kredics L."/>
            <person name="Vagvoelgyi C."/>
            <person name="Patrignani A."/>
            <person name="Fitzpatrick D."/>
            <person name="Nagy I."/>
            <person name="Doyle S."/>
            <person name="Anderson J.B."/>
            <person name="Grigoriev I.V."/>
            <person name="Gueldener U."/>
            <person name="Muensterkoetter M."/>
            <person name="Nagy L.G."/>
        </authorList>
    </citation>
    <scope>NUCLEOTIDE SEQUENCE [LARGE SCALE GENOMIC DNA]</scope>
    <source>
        <strain evidence="3">C18/9</strain>
    </source>
</reference>
<evidence type="ECO:0000313" key="3">
    <source>
        <dbReference type="Proteomes" id="UP000219338"/>
    </source>
</evidence>
<organism evidence="2 3">
    <name type="scientific">Armillaria ostoyae</name>
    <name type="common">Armillaria root rot fungus</name>
    <dbReference type="NCBI Taxonomy" id="47428"/>
    <lineage>
        <taxon>Eukaryota</taxon>
        <taxon>Fungi</taxon>
        <taxon>Dikarya</taxon>
        <taxon>Basidiomycota</taxon>
        <taxon>Agaricomycotina</taxon>
        <taxon>Agaricomycetes</taxon>
        <taxon>Agaricomycetidae</taxon>
        <taxon>Agaricales</taxon>
        <taxon>Marasmiineae</taxon>
        <taxon>Physalacriaceae</taxon>
        <taxon>Armillaria</taxon>
    </lineage>
</organism>
<feature type="compositionally biased region" description="Low complexity" evidence="1">
    <location>
        <begin position="13"/>
        <end position="49"/>
    </location>
</feature>